<feature type="transmembrane region" description="Helical" evidence="1">
    <location>
        <begin position="36"/>
        <end position="58"/>
    </location>
</feature>
<keyword evidence="2" id="KW-0378">Hydrolase</keyword>
<dbReference type="EMBL" id="KC246788">
    <property type="protein sequence ID" value="AHF24229.1"/>
    <property type="molecule type" value="Genomic_DNA"/>
</dbReference>
<reference evidence="2" key="1">
    <citation type="journal article" date="2013" name="PLoS ONE">
        <title>Metagenomic insights into the carbohydrate-active enzymes carried by the microorganisms adhering to solid digesta in the rumen of cows.</title>
        <authorList>
            <person name="Wang L."/>
            <person name="Hatem A."/>
            <person name="Catalyurek U.V."/>
            <person name="Morrison M."/>
            <person name="Yu Z."/>
        </authorList>
    </citation>
    <scope>NUCLEOTIDE SEQUENCE</scope>
</reference>
<sequence length="254" mass="27516">MGAIVLAALAIAELAVLVASIKKRSSKQEWMRARTIASVCEAVVLALLMALPIASIAFDFRWTALLIVLVVRAVFALIMYFAWGKNADAETPHRIPRMVLNIIGSVVVFAIAVVPALVFPPYDGLPTTGGYGVNQAHAILVDESRTDSFEQDGSCCEVPVWFYYPDASDAQAGQFPLVVFSHGAFGYHESNCSLYAELASNGYVVVALDYPHHSFFTTDTQGETIVVDGEFIAQAMAVQGGELSEDESYPLTRD</sequence>
<dbReference type="GO" id="GO:0016787">
    <property type="term" value="F:hydrolase activity"/>
    <property type="evidence" value="ECO:0007669"/>
    <property type="project" value="UniProtKB-KW"/>
</dbReference>
<dbReference type="AlphaFoldDB" id="W0FL89"/>
<dbReference type="InterPro" id="IPR029058">
    <property type="entry name" value="AB_hydrolase_fold"/>
</dbReference>
<organism evidence="2">
    <name type="scientific">uncultured bacterium Contig224</name>
    <dbReference type="NCBI Taxonomy" id="1393538"/>
    <lineage>
        <taxon>Bacteria</taxon>
        <taxon>environmental samples</taxon>
    </lineage>
</organism>
<dbReference type="Pfam" id="PF03403">
    <property type="entry name" value="PAF-AH_p_II"/>
    <property type="match status" value="1"/>
</dbReference>
<name>W0FL89_9BACT</name>
<keyword evidence="1" id="KW-1133">Transmembrane helix</keyword>
<feature type="transmembrane region" description="Helical" evidence="1">
    <location>
        <begin position="98"/>
        <end position="119"/>
    </location>
</feature>
<keyword evidence="1" id="KW-0472">Membrane</keyword>
<dbReference type="Gene3D" id="3.40.50.1820">
    <property type="entry name" value="alpha/beta hydrolase"/>
    <property type="match status" value="1"/>
</dbReference>
<dbReference type="SUPFAM" id="SSF53474">
    <property type="entry name" value="alpha/beta-Hydrolases"/>
    <property type="match status" value="1"/>
</dbReference>
<feature type="non-terminal residue" evidence="2">
    <location>
        <position position="254"/>
    </location>
</feature>
<proteinExistence type="predicted"/>
<evidence type="ECO:0000256" key="1">
    <source>
        <dbReference type="SAM" id="Phobius"/>
    </source>
</evidence>
<keyword evidence="1" id="KW-0812">Transmembrane</keyword>
<evidence type="ECO:0000313" key="2">
    <source>
        <dbReference type="EMBL" id="AHF24229.1"/>
    </source>
</evidence>
<protein>
    <submittedName>
        <fullName evidence="2">Acetylhydrolase</fullName>
    </submittedName>
</protein>
<accession>W0FL89</accession>
<feature type="transmembrane region" description="Helical" evidence="1">
    <location>
        <begin position="65"/>
        <end position="83"/>
    </location>
</feature>